<dbReference type="FunCoup" id="A0A7J7DI95">
    <property type="interactions" value="65"/>
</dbReference>
<keyword evidence="2" id="KW-0328">Glycosyltransferase</keyword>
<feature type="transmembrane region" description="Helical" evidence="11">
    <location>
        <begin position="613"/>
        <end position="633"/>
    </location>
</feature>
<feature type="transmembrane region" description="Helical" evidence="11">
    <location>
        <begin position="690"/>
        <end position="708"/>
    </location>
</feature>
<feature type="binding site" evidence="9">
    <location>
        <position position="152"/>
    </location>
    <ligand>
        <name>UDP-alpha-D-glucose</name>
        <dbReference type="ChEBI" id="CHEBI:58885"/>
    </ligand>
</feature>
<comment type="caution">
    <text evidence="12">The sequence shown here is derived from an EMBL/GenBank/DDBJ whole genome shotgun (WGS) entry which is preliminary data.</text>
</comment>
<evidence type="ECO:0000256" key="3">
    <source>
        <dbReference type="ARBA" id="ARBA00022679"/>
    </source>
</evidence>
<gene>
    <name evidence="12" type="ORF">HS088_TW06G00237</name>
</gene>
<keyword evidence="7" id="KW-0961">Cell wall biogenesis/degradation</keyword>
<feature type="transmembrane region" description="Helical" evidence="11">
    <location>
        <begin position="720"/>
        <end position="743"/>
    </location>
</feature>
<feature type="transmembrane region" description="Helical" evidence="11">
    <location>
        <begin position="653"/>
        <end position="678"/>
    </location>
</feature>
<keyword evidence="4 11" id="KW-0812">Transmembrane</keyword>
<feature type="binding site" evidence="9">
    <location>
        <position position="122"/>
    </location>
    <ligand>
        <name>UDP-alpha-D-glucose</name>
        <dbReference type="ChEBI" id="CHEBI:58885"/>
    </ligand>
</feature>
<dbReference type="FunFam" id="3.90.550.10:FF:000135">
    <property type="entry name" value="Cellulose synthase-like protein G3"/>
    <property type="match status" value="1"/>
</dbReference>
<reference evidence="12 13" key="1">
    <citation type="journal article" date="2020" name="Nat. Commun.">
        <title>Genome of Tripterygium wilfordii and identification of cytochrome P450 involved in triptolide biosynthesis.</title>
        <authorList>
            <person name="Tu L."/>
            <person name="Su P."/>
            <person name="Zhang Z."/>
            <person name="Gao L."/>
            <person name="Wang J."/>
            <person name="Hu T."/>
            <person name="Zhou J."/>
            <person name="Zhang Y."/>
            <person name="Zhao Y."/>
            <person name="Liu Y."/>
            <person name="Song Y."/>
            <person name="Tong Y."/>
            <person name="Lu Y."/>
            <person name="Yang J."/>
            <person name="Xu C."/>
            <person name="Jia M."/>
            <person name="Peters R.J."/>
            <person name="Huang L."/>
            <person name="Gao W."/>
        </authorList>
    </citation>
    <scope>NUCLEOTIDE SEQUENCE [LARGE SCALE GENOMIC DNA]</scope>
    <source>
        <strain evidence="13">cv. XIE 37</strain>
        <tissue evidence="12">Leaf</tissue>
    </source>
</reference>
<dbReference type="Gene3D" id="3.90.550.10">
    <property type="entry name" value="Spore Coat Polysaccharide Biosynthesis Protein SpsA, Chain A"/>
    <property type="match status" value="2"/>
</dbReference>
<keyword evidence="13" id="KW-1185">Reference proteome</keyword>
<feature type="active site" evidence="8">
    <location>
        <position position="458"/>
    </location>
</feature>
<accession>A0A7J7DI95</accession>
<dbReference type="OrthoDB" id="72851at2759"/>
<feature type="binding site" evidence="10">
    <location>
        <position position="291"/>
    </location>
    <ligand>
        <name>Mn(2+)</name>
        <dbReference type="ChEBI" id="CHEBI:29035"/>
    </ligand>
</feature>
<evidence type="ECO:0000256" key="1">
    <source>
        <dbReference type="ARBA" id="ARBA00004127"/>
    </source>
</evidence>
<evidence type="ECO:0000313" key="13">
    <source>
        <dbReference type="Proteomes" id="UP000593562"/>
    </source>
</evidence>
<dbReference type="SUPFAM" id="SSF53448">
    <property type="entry name" value="Nucleotide-diphospho-sugar transferases"/>
    <property type="match status" value="1"/>
</dbReference>
<organism evidence="12 13">
    <name type="scientific">Tripterygium wilfordii</name>
    <name type="common">Thunder God vine</name>
    <dbReference type="NCBI Taxonomy" id="458696"/>
    <lineage>
        <taxon>Eukaryota</taxon>
        <taxon>Viridiplantae</taxon>
        <taxon>Streptophyta</taxon>
        <taxon>Embryophyta</taxon>
        <taxon>Tracheophyta</taxon>
        <taxon>Spermatophyta</taxon>
        <taxon>Magnoliopsida</taxon>
        <taxon>eudicotyledons</taxon>
        <taxon>Gunneridae</taxon>
        <taxon>Pentapetalae</taxon>
        <taxon>rosids</taxon>
        <taxon>fabids</taxon>
        <taxon>Celastrales</taxon>
        <taxon>Celastraceae</taxon>
        <taxon>Tripterygium</taxon>
    </lineage>
</organism>
<evidence type="ECO:0000256" key="6">
    <source>
        <dbReference type="ARBA" id="ARBA00023136"/>
    </source>
</evidence>
<sequence length="745" mass="84475">MERNQRGFSATTTHGGPPLHTVEPLARTMFNRLFAVVYTCGLIVHFSHHAQNLFQSRSILSFSIHVSLLLSDLVLAFMWATTQALRMCPVQRRQFPENLEKVVRRSEFPALDVFICTADPYKEPPITVVNTALSVLAYDYPTDKLSVFVSDDGGSALTLFAFLEAAKFGRYWLPFCRKNDVMERSPEEHFMASDHDHWSSETREIKTMYEIMKTRVEFVVQSGKVGDQYISSDEERQIFEKWTDGFTDQDHPAVVQILLDNGKDLDITGHSMPNLIYVSREKSMTSHHHFKGGALNALLRVSALLSNAPIVLTLDCDMYSNNPRTPHQMLCYFSDTTIIPYHLGYVQFPQRFKGINKSDTYSCEYKRMFHINPMGLDGLRGPDYFGSGTFFLRRTFFGGPSTPISPEIPELRPAHIVNKLSKSQEILALAHFVAGCNYENNTNWGSKIGFRYGSLVEDYNTGFMLHCEGWKSIFCNPDRAAFYGYAPISLVDTLNQSKRWDIGLLEVAFSKYSTITYGVRAINPLMGLAYSHYAFSPTWSIPITTYAFLPQLALLNQVSILPKGSESWFLLYVFLGVGAYGQDFLDFVLAGGTVDRWWNDQRMWMIKGLSSQLFGFIEFLAKHIGISTISFNVTSKVVDGEQRRRYDQGIFEFGVASPIFIPLVMTSMINFVSFVRGVFGILGWKDMEGLVMQMFISAFVMVNCWPVYEAMVMRIDKGKMSGKVVVIAAILTFALYESASLILNK</sequence>
<dbReference type="InParanoid" id="A0A7J7DI95"/>
<dbReference type="Pfam" id="PF03552">
    <property type="entry name" value="Cellulose_synt"/>
    <property type="match status" value="2"/>
</dbReference>
<proteinExistence type="predicted"/>
<dbReference type="InterPro" id="IPR005150">
    <property type="entry name" value="Cellulose_synth"/>
</dbReference>
<dbReference type="PANTHER" id="PTHR13301">
    <property type="entry name" value="X-BOX TRANSCRIPTION FACTOR-RELATED"/>
    <property type="match status" value="1"/>
</dbReference>
<evidence type="ECO:0000256" key="4">
    <source>
        <dbReference type="ARBA" id="ARBA00022692"/>
    </source>
</evidence>
<evidence type="ECO:0000256" key="9">
    <source>
        <dbReference type="PIRSR" id="PIRSR605150-2"/>
    </source>
</evidence>
<dbReference type="Proteomes" id="UP000593562">
    <property type="component" value="Unassembled WGS sequence"/>
</dbReference>
<keyword evidence="5 11" id="KW-1133">Transmembrane helix</keyword>
<feature type="transmembrane region" description="Helical" evidence="11">
    <location>
        <begin position="59"/>
        <end position="80"/>
    </location>
</feature>
<evidence type="ECO:0000256" key="10">
    <source>
        <dbReference type="PIRSR" id="PIRSR605150-3"/>
    </source>
</evidence>
<dbReference type="GO" id="GO:0030244">
    <property type="term" value="P:cellulose biosynthetic process"/>
    <property type="evidence" value="ECO:0007669"/>
    <property type="project" value="InterPro"/>
</dbReference>
<protein>
    <submittedName>
        <fullName evidence="12">Cellulose synthase-like protein G3</fullName>
    </submittedName>
</protein>
<feature type="transmembrane region" description="Helical" evidence="11">
    <location>
        <begin position="568"/>
        <end position="592"/>
    </location>
</feature>
<feature type="binding site" evidence="9">
    <location>
        <position position="123"/>
    </location>
    <ligand>
        <name>UDP-alpha-D-glucose</name>
        <dbReference type="ChEBI" id="CHEBI:58885"/>
    </ligand>
</feature>
<keyword evidence="3" id="KW-0808">Transferase</keyword>
<evidence type="ECO:0000313" key="12">
    <source>
        <dbReference type="EMBL" id="KAF5746072.1"/>
    </source>
</evidence>
<dbReference type="GO" id="GO:0012505">
    <property type="term" value="C:endomembrane system"/>
    <property type="evidence" value="ECO:0007669"/>
    <property type="project" value="UniProtKB-SubCell"/>
</dbReference>
<evidence type="ECO:0000256" key="7">
    <source>
        <dbReference type="ARBA" id="ARBA00023316"/>
    </source>
</evidence>
<dbReference type="AlphaFoldDB" id="A0A7J7DI95"/>
<feature type="active site" evidence="8">
    <location>
        <position position="152"/>
    </location>
</feature>
<evidence type="ECO:0000256" key="2">
    <source>
        <dbReference type="ARBA" id="ARBA00022676"/>
    </source>
</evidence>
<evidence type="ECO:0000256" key="11">
    <source>
        <dbReference type="SAM" id="Phobius"/>
    </source>
</evidence>
<keyword evidence="6 11" id="KW-0472">Membrane</keyword>
<dbReference type="InterPro" id="IPR029044">
    <property type="entry name" value="Nucleotide-diphossugar_trans"/>
</dbReference>
<evidence type="ECO:0000256" key="5">
    <source>
        <dbReference type="ARBA" id="ARBA00022989"/>
    </source>
</evidence>
<evidence type="ECO:0000256" key="8">
    <source>
        <dbReference type="PIRSR" id="PIRSR605150-1"/>
    </source>
</evidence>
<dbReference type="EMBL" id="JAAARO010000006">
    <property type="protein sequence ID" value="KAF5746072.1"/>
    <property type="molecule type" value="Genomic_DNA"/>
</dbReference>
<name>A0A7J7DI95_TRIWF</name>
<dbReference type="GO" id="GO:0016760">
    <property type="term" value="F:cellulose synthase (UDP-forming) activity"/>
    <property type="evidence" value="ECO:0007669"/>
    <property type="project" value="InterPro"/>
</dbReference>
<dbReference type="GO" id="GO:0016020">
    <property type="term" value="C:membrane"/>
    <property type="evidence" value="ECO:0007669"/>
    <property type="project" value="InterPro"/>
</dbReference>
<feature type="binding site" evidence="10">
    <location>
        <position position="315"/>
    </location>
    <ligand>
        <name>Mn(2+)</name>
        <dbReference type="ChEBI" id="CHEBI:29035"/>
    </ligand>
</feature>
<comment type="subcellular location">
    <subcellularLocation>
        <location evidence="1">Endomembrane system</location>
        <topology evidence="1">Multi-pass membrane protein</topology>
    </subcellularLocation>
</comment>
<dbReference type="GO" id="GO:0071555">
    <property type="term" value="P:cell wall organization"/>
    <property type="evidence" value="ECO:0007669"/>
    <property type="project" value="UniProtKB-KW"/>
</dbReference>